<evidence type="ECO:0000313" key="1">
    <source>
        <dbReference type="EMBL" id="EDM99273.1"/>
    </source>
</evidence>
<dbReference type="EMBL" id="AAXG02000028">
    <property type="protein sequence ID" value="EDM99273.1"/>
    <property type="molecule type" value="Genomic_DNA"/>
</dbReference>
<accession>A6NYA3</accession>
<protein>
    <submittedName>
        <fullName evidence="1">Uncharacterized protein</fullName>
    </submittedName>
</protein>
<proteinExistence type="predicted"/>
<name>A6NYA3_9FIRM</name>
<dbReference type="AlphaFoldDB" id="A6NYA3"/>
<evidence type="ECO:0000313" key="2">
    <source>
        <dbReference type="Proteomes" id="UP000003639"/>
    </source>
</evidence>
<dbReference type="RefSeq" id="WP_006573710.1">
    <property type="nucleotide sequence ID" value="NZ_AAXG02000028.1"/>
</dbReference>
<dbReference type="STRING" id="411467.BACCAP_03202"/>
<dbReference type="Proteomes" id="UP000003639">
    <property type="component" value="Unassembled WGS sequence"/>
</dbReference>
<gene>
    <name evidence="1" type="ORF">BACCAP_03202</name>
</gene>
<keyword evidence="2" id="KW-1185">Reference proteome</keyword>
<comment type="caution">
    <text evidence="1">The sequence shown here is derived from an EMBL/GenBank/DDBJ whole genome shotgun (WGS) entry which is preliminary data.</text>
</comment>
<reference evidence="1 2" key="1">
    <citation type="submission" date="2007-04" db="EMBL/GenBank/DDBJ databases">
        <authorList>
            <person name="Fulton L."/>
            <person name="Clifton S."/>
            <person name="Fulton B."/>
            <person name="Xu J."/>
            <person name="Minx P."/>
            <person name="Pepin K.H."/>
            <person name="Johnson M."/>
            <person name="Thiruvilangam P."/>
            <person name="Bhonagiri V."/>
            <person name="Nash W.E."/>
            <person name="Mardis E.R."/>
            <person name="Wilson R.K."/>
        </authorList>
    </citation>
    <scope>NUCLEOTIDE SEQUENCE [LARGE SCALE GENOMIC DNA]</scope>
    <source>
        <strain evidence="1 2">ATCC 29799</strain>
    </source>
</reference>
<sequence>MDVEADCLAALMVMDRELEPVPEPFRMQPDVELIVNFEEYLKFAQSLPSDSTLLYFPTERLRQSVAARNEEALVKSFYIDMAMAVCKELFFAEYNGKSATVIRHEFYECRAEKSVTVTPDTVLLLSHILSAKGFGLPGTISPRNMQHWNYACKLLQDASKEPTRWVEKL</sequence>
<reference evidence="1 2" key="2">
    <citation type="submission" date="2007-06" db="EMBL/GenBank/DDBJ databases">
        <title>Draft genome sequence of Pseudoflavonifractor capillosus ATCC 29799.</title>
        <authorList>
            <person name="Sudarsanam P."/>
            <person name="Ley R."/>
            <person name="Guruge J."/>
            <person name="Turnbaugh P.J."/>
            <person name="Mahowald M."/>
            <person name="Liep D."/>
            <person name="Gordon J."/>
        </authorList>
    </citation>
    <scope>NUCLEOTIDE SEQUENCE [LARGE SCALE GENOMIC DNA]</scope>
    <source>
        <strain evidence="1 2">ATCC 29799</strain>
    </source>
</reference>
<organism evidence="1 2">
    <name type="scientific">Pseudoflavonifractor capillosus ATCC 29799</name>
    <dbReference type="NCBI Taxonomy" id="411467"/>
    <lineage>
        <taxon>Bacteria</taxon>
        <taxon>Bacillati</taxon>
        <taxon>Bacillota</taxon>
        <taxon>Clostridia</taxon>
        <taxon>Eubacteriales</taxon>
        <taxon>Oscillospiraceae</taxon>
        <taxon>Pseudoflavonifractor</taxon>
    </lineage>
</organism>